<dbReference type="GO" id="GO:0004725">
    <property type="term" value="F:protein tyrosine phosphatase activity"/>
    <property type="evidence" value="ECO:0007669"/>
    <property type="project" value="InterPro"/>
</dbReference>
<dbReference type="Pfam" id="PF03097">
    <property type="entry name" value="BRO1"/>
    <property type="match status" value="1"/>
</dbReference>
<feature type="compositionally biased region" description="Pro residues" evidence="5">
    <location>
        <begin position="682"/>
        <end position="706"/>
    </location>
</feature>
<feature type="compositionally biased region" description="Low complexity" evidence="5">
    <location>
        <begin position="1184"/>
        <end position="1203"/>
    </location>
</feature>
<name>A0A267FML3_9PLAT</name>
<dbReference type="GO" id="GO:0043328">
    <property type="term" value="P:protein transport to vacuole involved in ubiquitin-dependent protein catabolic process via the multivesicular body sorting pathway"/>
    <property type="evidence" value="ECO:0007669"/>
    <property type="project" value="TreeGrafter"/>
</dbReference>
<feature type="compositionally biased region" description="Polar residues" evidence="5">
    <location>
        <begin position="1040"/>
        <end position="1053"/>
    </location>
</feature>
<dbReference type="SUPFAM" id="SSF52799">
    <property type="entry name" value="(Phosphotyrosine protein) phosphatases II"/>
    <property type="match status" value="1"/>
</dbReference>
<dbReference type="GO" id="GO:0032456">
    <property type="term" value="P:endocytic recycling"/>
    <property type="evidence" value="ECO:0007669"/>
    <property type="project" value="TreeGrafter"/>
</dbReference>
<evidence type="ECO:0000256" key="2">
    <source>
        <dbReference type="ARBA" id="ARBA00004496"/>
    </source>
</evidence>
<feature type="compositionally biased region" description="Basic and acidic residues" evidence="5">
    <location>
        <begin position="1860"/>
        <end position="1893"/>
    </location>
</feature>
<dbReference type="InterPro" id="IPR025304">
    <property type="entry name" value="ALIX_V_dom"/>
</dbReference>
<feature type="compositionally biased region" description="Basic and acidic residues" evidence="5">
    <location>
        <begin position="503"/>
        <end position="516"/>
    </location>
</feature>
<evidence type="ECO:0000313" key="9">
    <source>
        <dbReference type="Proteomes" id="UP000215902"/>
    </source>
</evidence>
<evidence type="ECO:0000256" key="3">
    <source>
        <dbReference type="ARBA" id="ARBA00022490"/>
    </source>
</evidence>
<dbReference type="PROSITE" id="PS50055">
    <property type="entry name" value="TYR_PHOSPHATASE_PTP"/>
    <property type="match status" value="1"/>
</dbReference>
<evidence type="ECO:0008006" key="10">
    <source>
        <dbReference type="Google" id="ProtNLM"/>
    </source>
</evidence>
<dbReference type="SMART" id="SM01041">
    <property type="entry name" value="BRO1"/>
    <property type="match status" value="1"/>
</dbReference>
<dbReference type="InterPro" id="IPR004328">
    <property type="entry name" value="BRO1_dom"/>
</dbReference>
<feature type="compositionally biased region" description="Polar residues" evidence="5">
    <location>
        <begin position="1062"/>
        <end position="1102"/>
    </location>
</feature>
<feature type="compositionally biased region" description="Polar residues" evidence="5">
    <location>
        <begin position="1013"/>
        <end position="1031"/>
    </location>
</feature>
<organism evidence="8 9">
    <name type="scientific">Macrostomum lignano</name>
    <dbReference type="NCBI Taxonomy" id="282301"/>
    <lineage>
        <taxon>Eukaryota</taxon>
        <taxon>Metazoa</taxon>
        <taxon>Spiralia</taxon>
        <taxon>Lophotrochozoa</taxon>
        <taxon>Platyhelminthes</taxon>
        <taxon>Rhabditophora</taxon>
        <taxon>Macrostomorpha</taxon>
        <taxon>Macrostomida</taxon>
        <taxon>Macrostomidae</taxon>
        <taxon>Macrostomum</taxon>
    </lineage>
</organism>
<dbReference type="Gene3D" id="1.25.40.280">
    <property type="entry name" value="alix/aip1 like domains"/>
    <property type="match status" value="1"/>
</dbReference>
<feature type="compositionally biased region" description="Polar residues" evidence="5">
    <location>
        <begin position="1223"/>
        <end position="1380"/>
    </location>
</feature>
<feature type="compositionally biased region" description="Low complexity" evidence="5">
    <location>
        <begin position="1405"/>
        <end position="1416"/>
    </location>
</feature>
<feature type="compositionally biased region" description="Polar residues" evidence="5">
    <location>
        <begin position="708"/>
        <end position="725"/>
    </location>
</feature>
<dbReference type="InterPro" id="IPR000242">
    <property type="entry name" value="PTP_cat"/>
</dbReference>
<dbReference type="PROSITE" id="PS51180">
    <property type="entry name" value="BRO1"/>
    <property type="match status" value="1"/>
</dbReference>
<feature type="compositionally biased region" description="Low complexity" evidence="5">
    <location>
        <begin position="734"/>
        <end position="747"/>
    </location>
</feature>
<dbReference type="STRING" id="282301.A0A267FML3"/>
<proteinExistence type="predicted"/>
<comment type="caution">
    <text evidence="8">The sequence shown here is derived from an EMBL/GenBank/DDBJ whole genome shotgun (WGS) entry which is preliminary data.</text>
</comment>
<gene>
    <name evidence="8" type="ORF">BOX15_Mlig029410g1</name>
</gene>
<dbReference type="Proteomes" id="UP000215902">
    <property type="component" value="Unassembled WGS sequence"/>
</dbReference>
<evidence type="ECO:0000259" key="7">
    <source>
        <dbReference type="PROSITE" id="PS51180"/>
    </source>
</evidence>
<dbReference type="Pfam" id="PF13949">
    <property type="entry name" value="ALIX_LYPXL_bnd"/>
    <property type="match status" value="1"/>
</dbReference>
<dbReference type="PANTHER" id="PTHR23030">
    <property type="entry name" value="PCD6 INTERACTING PROTEIN-RELATED"/>
    <property type="match status" value="1"/>
</dbReference>
<comment type="subcellular location">
    <subcellularLocation>
        <location evidence="2">Cytoplasm</location>
    </subcellularLocation>
    <subcellularLocation>
        <location evidence="1">Endosome</location>
    </subcellularLocation>
</comment>
<feature type="compositionally biased region" description="Low complexity" evidence="5">
    <location>
        <begin position="1115"/>
        <end position="1125"/>
    </location>
</feature>
<accession>A0A267FML3</accession>
<dbReference type="SMART" id="SM00194">
    <property type="entry name" value="PTPc"/>
    <property type="match status" value="1"/>
</dbReference>
<dbReference type="InterPro" id="IPR038499">
    <property type="entry name" value="BRO1_sf"/>
</dbReference>
<feature type="region of interest" description="Disordered" evidence="5">
    <location>
        <begin position="488"/>
        <end position="516"/>
    </location>
</feature>
<feature type="region of interest" description="Disordered" evidence="5">
    <location>
        <begin position="681"/>
        <end position="1465"/>
    </location>
</feature>
<dbReference type="GO" id="GO:0005768">
    <property type="term" value="C:endosome"/>
    <property type="evidence" value="ECO:0007669"/>
    <property type="project" value="UniProtKB-SubCell"/>
</dbReference>
<feature type="compositionally biased region" description="Low complexity" evidence="5">
    <location>
        <begin position="1829"/>
        <end position="1840"/>
    </location>
</feature>
<feature type="compositionally biased region" description="Polar residues" evidence="5">
    <location>
        <begin position="1441"/>
        <end position="1451"/>
    </location>
</feature>
<feature type="region of interest" description="Disordered" evidence="5">
    <location>
        <begin position="1819"/>
        <end position="1921"/>
    </location>
</feature>
<evidence type="ECO:0000259" key="6">
    <source>
        <dbReference type="PROSITE" id="PS50055"/>
    </source>
</evidence>
<evidence type="ECO:0000313" key="8">
    <source>
        <dbReference type="EMBL" id="PAA75040.1"/>
    </source>
</evidence>
<dbReference type="Pfam" id="PF00102">
    <property type="entry name" value="Y_phosphatase"/>
    <property type="match status" value="1"/>
</dbReference>
<feature type="domain" description="BRO1" evidence="7">
    <location>
        <begin position="8"/>
        <end position="393"/>
    </location>
</feature>
<dbReference type="GO" id="GO:0045022">
    <property type="term" value="P:early endosome to late endosome transport"/>
    <property type="evidence" value="ECO:0007669"/>
    <property type="project" value="TreeGrafter"/>
</dbReference>
<evidence type="ECO:0000256" key="5">
    <source>
        <dbReference type="SAM" id="MobiDB-lite"/>
    </source>
</evidence>
<dbReference type="Gene3D" id="1.20.140.50">
    <property type="entry name" value="alix/aip1 like domains"/>
    <property type="match status" value="1"/>
</dbReference>
<evidence type="ECO:0000256" key="4">
    <source>
        <dbReference type="ARBA" id="ARBA00022753"/>
    </source>
</evidence>
<keyword evidence="4" id="KW-0967">Endosome</keyword>
<dbReference type="Gene3D" id="1.20.120.560">
    <property type="entry name" value="alix/aip1 in complex with the ypdl late domain"/>
    <property type="match status" value="1"/>
</dbReference>
<feature type="compositionally biased region" description="Polar residues" evidence="5">
    <location>
        <begin position="1126"/>
        <end position="1135"/>
    </location>
</feature>
<reference evidence="8 9" key="1">
    <citation type="submission" date="2017-06" db="EMBL/GenBank/DDBJ databases">
        <title>A platform for efficient transgenesis in Macrostomum lignano, a flatworm model organism for stem cell research.</title>
        <authorList>
            <person name="Berezikov E."/>
        </authorList>
    </citation>
    <scope>NUCLEOTIDE SEQUENCE [LARGE SCALE GENOMIC DNA]</scope>
    <source>
        <strain evidence="8">DV1</strain>
        <tissue evidence="8">Whole organism</tissue>
    </source>
</reference>
<dbReference type="InterPro" id="IPR029021">
    <property type="entry name" value="Prot-tyrosine_phosphatase-like"/>
</dbReference>
<sequence length="1921" mass="203259">MEGAPRIPMYSFQIKTSSLPIEIDVLKSYLESEYGESASAYDSEFKALLDLRKSALESPQDLGGLSLLKKYYGQLQLLKSRFPMEECEPCALPVSWDDLYIDDVVTHSDIRFEEAAVLYNIGSMESVLGCKQARSDAEGIKAACTHFMSAAWCFQRVSEVFSGAVAPDLESELMRLKAQMMLAQAQECVFRKSQLDGRKSGINARIAQQLVDFYGQLGSMLSSAGTVAKVIPGRTRKHYSGIFAVKRSFYESQVAYYSAQTAEDTGEYGLRLAWLLKARESLQAAIAANKDLKDSEMRETLNFVQDVIVGKHESAEKDNNLIYHAQIPQTVPEVQSAQLVKPLAFDPAEAAGPDLFKRLVPMKTSEASSVYSEEVSKKLREIGDAVETKDTELAECLSSLQADPEFYSVSEDAPLPQALYDACAQLSVEGDAAQKRLTQRMQQLASAAVDVDTLLGELRQLTKDAPAETAASLRPFLDDLAKFEKVAREAQPSNDSLRASASRHAESLAELRKSPEELKASLPTVTDLQADEQLGQSVSELKRLLGKVSEMRSQRAELLASIRSDLRSEDATSLLLRQPNQDPVQMFEATLAKQQDRLTYLNQNLAAQANILSALIEVHAKLAPHRQLIAQRRADREAALQRLVATWNEGPVLLDKVQEGVDFFTGLHRKLKVIEARLKPLLTPPKPPQPPPQQQQPQPQQPPPPQLHQYSRSSGQFQSLNPTEGQQKRSENEPATLPPAALLASLSGSGGSGGGSNPPRLKDFLPYLKPGTYGSQRSSLPASPHRASAEPVQPPAPQPNQQLPQQYGRHSPLPSSETTGYQQPAPGSGSFDPQQLHQYPTRFPANQFGSQPPPSSTGQFGSQPPTSANQFGSQPPPTSTGQFGSQPPTSTGQFGSQPPTSTAQFASTSARPQQFPTTNAATLGSYSQQPGTSQIRFPQQPGSSSGGFPQQPAASTGGFPQQPAASTGGFPQQPAASTGGFPQQPAASSGVFPQQPAASSGGFPPQPAASSGGFPQQTAASSGGFPQQPAASSGGFPHQTAASSGVFPQQPAASSGGFPQQPAASSGGFPQQPGTSQIRFPQQPTSYSGIPQLQPGTSQVRLPQQPAGASGGGFPQQQRFPQQPGTSSVNYQPSGSLGGTHPQLPSVSAVRFPQQPVSSATGGFPQQPGFLAGPQQAGTSSVRFPQQQPGFPQQPGFSQQQGSKAGAVPLQPGYSVTGGFAQQPGSATGGYSQQLGSATGGYSQQPGSSTGNFSQQPGSATGGYSQQPGSATGNFSQQPGSATGNFSQQPGSATGGYSQQPGSSTGNVSQQPGSATGGYSHQPGSSTGNVSQQPGSATGNFSQQPGSATGNFSQQPGSATGNFSQQPGSATGNFSQQPGSATGGFPQLGGTSVSQFPSQLPPPSSSSSSTAQQPKPDSGPVRPTVFPAQQKPVAAEPSATDRASSGASTPQHLPPDGAGGGLAKGSNNNSCRSLLDSAAEDTAAAAAAVLTPSVLTSAERELQVAEAALRKQSGVDKLSDNLLFNQLIADTERLGRRLPVSDAWQQHQAALKGLTAAGGVQQTKKTTTVAMCHPMQNRAPQCVPYDANRVTVGDDASYLNASLLHWQSTRLIFAQQPNKSQLSTFYKMLLQYGCELLCQLGPSVSGLPPYWPDAKGESAVYSGSVEVSVRAVHPGDVGCTERVIAVRVGEASRTLVMLQVHSDYPSAIERACQVLSDQRSPLRPVCLVCPDGSAKCGLFGALLAARHQLKLDGKMPPLAEIAASLANQRPCVLADPQQLQQLYSNFHEICQILLRKKGVLVRQSSTSAAATAQAAAARVASEKSSPAHSTTSEPPTKSESAAPAVSANGSPAKDFLQSLDAKHIRIEPVPEDKRRIRREDFNSSASRESRLKPEQVPNDPFSSLDPLWSHHKQQAAVENKK</sequence>
<dbReference type="EMBL" id="NIVC01000906">
    <property type="protein sequence ID" value="PAA75040.1"/>
    <property type="molecule type" value="Genomic_DNA"/>
</dbReference>
<feature type="compositionally biased region" description="Polar residues" evidence="5">
    <location>
        <begin position="856"/>
        <end position="954"/>
    </location>
</feature>
<dbReference type="Gene3D" id="3.90.190.10">
    <property type="entry name" value="Protein tyrosine phosphatase superfamily"/>
    <property type="match status" value="1"/>
</dbReference>
<dbReference type="OrthoDB" id="10266451at2759"/>
<keyword evidence="3" id="KW-0963">Cytoplasm</keyword>
<dbReference type="PANTHER" id="PTHR23030:SF30">
    <property type="entry name" value="TYROSINE-PROTEIN PHOSPHATASE NON-RECEPTOR TYPE 23"/>
    <property type="match status" value="1"/>
</dbReference>
<protein>
    <recommendedName>
        <fullName evidence="10">BRO1 domain-containing protein</fullName>
    </recommendedName>
</protein>
<evidence type="ECO:0000256" key="1">
    <source>
        <dbReference type="ARBA" id="ARBA00004177"/>
    </source>
</evidence>
<feature type="domain" description="Tyrosine-protein phosphatase" evidence="6">
    <location>
        <begin position="1576"/>
        <end position="1789"/>
    </location>
</feature>
<keyword evidence="9" id="KW-1185">Reference proteome</keyword>
<feature type="compositionally biased region" description="Polar residues" evidence="5">
    <location>
        <begin position="813"/>
        <end position="822"/>
    </location>
</feature>